<comment type="caution">
    <text evidence="2">The sequence shown here is derived from an EMBL/GenBank/DDBJ whole genome shotgun (WGS) entry which is preliminary data.</text>
</comment>
<feature type="transmembrane region" description="Helical" evidence="1">
    <location>
        <begin position="38"/>
        <end position="60"/>
    </location>
</feature>
<evidence type="ECO:0008006" key="4">
    <source>
        <dbReference type="Google" id="ProtNLM"/>
    </source>
</evidence>
<keyword evidence="3" id="KW-1185">Reference proteome</keyword>
<reference evidence="2" key="1">
    <citation type="submission" date="2020-10" db="EMBL/GenBank/DDBJ databases">
        <title>Genomic Encyclopedia of Type Strains, Phase IV (KMG-IV): sequencing the most valuable type-strain genomes for metagenomic binning, comparative biology and taxonomic classification.</title>
        <authorList>
            <person name="Goeker M."/>
        </authorList>
    </citation>
    <scope>NUCLEOTIDE SEQUENCE</scope>
    <source>
        <strain evidence="2">DSM 13886</strain>
    </source>
</reference>
<keyword evidence="1" id="KW-0472">Membrane</keyword>
<dbReference type="RefSeq" id="WP_192597376.1">
    <property type="nucleotide sequence ID" value="NZ_JADBEL010000002.1"/>
</dbReference>
<dbReference type="AlphaFoldDB" id="A0A927MFC8"/>
<dbReference type="Proteomes" id="UP000658225">
    <property type="component" value="Unassembled WGS sequence"/>
</dbReference>
<feature type="transmembrane region" description="Helical" evidence="1">
    <location>
        <begin position="6"/>
        <end position="26"/>
    </location>
</feature>
<gene>
    <name evidence="2" type="ORF">H4683_000639</name>
</gene>
<evidence type="ECO:0000313" key="2">
    <source>
        <dbReference type="EMBL" id="MBE1553565.1"/>
    </source>
</evidence>
<protein>
    <recommendedName>
        <fullName evidence="4">DUF3397 domain-containing protein</fullName>
    </recommendedName>
</protein>
<dbReference type="Pfam" id="PF11877">
    <property type="entry name" value="DUF3397"/>
    <property type="match status" value="1"/>
</dbReference>
<accession>A0A927MFC8</accession>
<name>A0A927MFC8_9BACL</name>
<organism evidence="2 3">
    <name type="scientific">Sporosarcina limicola</name>
    <dbReference type="NCBI Taxonomy" id="34101"/>
    <lineage>
        <taxon>Bacteria</taxon>
        <taxon>Bacillati</taxon>
        <taxon>Bacillota</taxon>
        <taxon>Bacilli</taxon>
        <taxon>Bacillales</taxon>
        <taxon>Caryophanaceae</taxon>
        <taxon>Sporosarcina</taxon>
    </lineage>
</organism>
<keyword evidence="1" id="KW-0812">Transmembrane</keyword>
<dbReference type="EMBL" id="JADBEL010000002">
    <property type="protein sequence ID" value="MBE1553565.1"/>
    <property type="molecule type" value="Genomic_DNA"/>
</dbReference>
<dbReference type="InterPro" id="IPR024515">
    <property type="entry name" value="DUF3397"/>
</dbReference>
<proteinExistence type="predicted"/>
<evidence type="ECO:0000313" key="3">
    <source>
        <dbReference type="Proteomes" id="UP000658225"/>
    </source>
</evidence>
<evidence type="ECO:0000256" key="1">
    <source>
        <dbReference type="SAM" id="Phobius"/>
    </source>
</evidence>
<feature type="transmembrane region" description="Helical" evidence="1">
    <location>
        <begin position="103"/>
        <end position="125"/>
    </location>
</feature>
<sequence>MNGAIVVLFGIIILCPFIVTISFLILMRIRGQAPASVIGLAADVTTPLLFISVSIVAYTIFGEGTVVYIAGIAIMIAIIYTIVERIKVKEFRIVRMLRKTWRIYFLILSVSYLLLLLGGVLLKIIEYVN</sequence>
<feature type="transmembrane region" description="Helical" evidence="1">
    <location>
        <begin position="66"/>
        <end position="83"/>
    </location>
</feature>
<keyword evidence="1" id="KW-1133">Transmembrane helix</keyword>